<sequence length="135" mass="14380">MLDRQLSHLPDPAGVFPSSGYTHVVSGRGRLAAVSGQMAFDPEGELVGAGDPEAQARQVFTNMSRCLAAAGGSFDNVIKLTYFVTDAAFIPRILAVRDEFIDTKCPPASTVVQVAALYQPDLLLEVDALALLDDE</sequence>
<dbReference type="Pfam" id="PF01042">
    <property type="entry name" value="Ribonuc_L-PSP"/>
    <property type="match status" value="1"/>
</dbReference>
<dbReference type="PANTHER" id="PTHR11803:SF58">
    <property type="entry name" value="PROTEIN HMF1-RELATED"/>
    <property type="match status" value="1"/>
</dbReference>
<proteinExistence type="inferred from homology"/>
<evidence type="ECO:0000313" key="3">
    <source>
        <dbReference type="Proteomes" id="UP001500994"/>
    </source>
</evidence>
<comment type="similarity">
    <text evidence="1">Belongs to the RutC family.</text>
</comment>
<dbReference type="Proteomes" id="UP001500994">
    <property type="component" value="Unassembled WGS sequence"/>
</dbReference>
<dbReference type="EMBL" id="BAAARK010000043">
    <property type="protein sequence ID" value="GAA2688100.1"/>
    <property type="molecule type" value="Genomic_DNA"/>
</dbReference>
<protein>
    <submittedName>
        <fullName evidence="2">RidA family protein</fullName>
    </submittedName>
</protein>
<dbReference type="RefSeq" id="WP_344583737.1">
    <property type="nucleotide sequence ID" value="NZ_BAAARK010000043.1"/>
</dbReference>
<dbReference type="SUPFAM" id="SSF55298">
    <property type="entry name" value="YjgF-like"/>
    <property type="match status" value="1"/>
</dbReference>
<evidence type="ECO:0000256" key="1">
    <source>
        <dbReference type="ARBA" id="ARBA00010552"/>
    </source>
</evidence>
<evidence type="ECO:0000313" key="2">
    <source>
        <dbReference type="EMBL" id="GAA2688100.1"/>
    </source>
</evidence>
<gene>
    <name evidence="2" type="ORF">GCM10009864_72460</name>
</gene>
<reference evidence="3" key="1">
    <citation type="journal article" date="2019" name="Int. J. Syst. Evol. Microbiol.">
        <title>The Global Catalogue of Microorganisms (GCM) 10K type strain sequencing project: providing services to taxonomists for standard genome sequencing and annotation.</title>
        <authorList>
            <consortium name="The Broad Institute Genomics Platform"/>
            <consortium name="The Broad Institute Genome Sequencing Center for Infectious Disease"/>
            <person name="Wu L."/>
            <person name="Ma J."/>
        </authorList>
    </citation>
    <scope>NUCLEOTIDE SEQUENCE [LARGE SCALE GENOMIC DNA]</scope>
    <source>
        <strain evidence="3">JCM 16374</strain>
    </source>
</reference>
<dbReference type="InterPro" id="IPR035959">
    <property type="entry name" value="RutC-like_sf"/>
</dbReference>
<dbReference type="CDD" id="cd00448">
    <property type="entry name" value="YjgF_YER057c_UK114_family"/>
    <property type="match status" value="1"/>
</dbReference>
<name>A0ABP6FAH2_9ACTN</name>
<organism evidence="2 3">
    <name type="scientific">Streptomyces lunalinharesii</name>
    <dbReference type="NCBI Taxonomy" id="333384"/>
    <lineage>
        <taxon>Bacteria</taxon>
        <taxon>Bacillati</taxon>
        <taxon>Actinomycetota</taxon>
        <taxon>Actinomycetes</taxon>
        <taxon>Kitasatosporales</taxon>
        <taxon>Streptomycetaceae</taxon>
        <taxon>Streptomyces</taxon>
    </lineage>
</organism>
<dbReference type="PANTHER" id="PTHR11803">
    <property type="entry name" value="2-IMINOBUTANOATE/2-IMINOPROPANOATE DEAMINASE RIDA"/>
    <property type="match status" value="1"/>
</dbReference>
<accession>A0ABP6FAH2</accession>
<dbReference type="Gene3D" id="3.30.1330.40">
    <property type="entry name" value="RutC-like"/>
    <property type="match status" value="1"/>
</dbReference>
<keyword evidence="3" id="KW-1185">Reference proteome</keyword>
<dbReference type="InterPro" id="IPR006175">
    <property type="entry name" value="YjgF/YER057c/UK114"/>
</dbReference>
<comment type="caution">
    <text evidence="2">The sequence shown here is derived from an EMBL/GenBank/DDBJ whole genome shotgun (WGS) entry which is preliminary data.</text>
</comment>